<protein>
    <submittedName>
        <fullName evidence="1">Spermidine/putrescine ABC transporter periplasmic-binding protein</fullName>
    </submittedName>
</protein>
<organism evidence="1 2">
    <name type="scientific">Haemophilus influenzae</name>
    <dbReference type="NCBI Taxonomy" id="727"/>
    <lineage>
        <taxon>Bacteria</taxon>
        <taxon>Pseudomonadati</taxon>
        <taxon>Pseudomonadota</taxon>
        <taxon>Gammaproteobacteria</taxon>
        <taxon>Pasteurellales</taxon>
        <taxon>Pasteurellaceae</taxon>
        <taxon>Haemophilus</taxon>
    </lineage>
</organism>
<dbReference type="AlphaFoldDB" id="A0A2X1PWW9"/>
<dbReference type="GO" id="GO:0042597">
    <property type="term" value="C:periplasmic space"/>
    <property type="evidence" value="ECO:0007669"/>
    <property type="project" value="InterPro"/>
</dbReference>
<dbReference type="InterPro" id="IPR001188">
    <property type="entry name" value="Sperm_putr-bd"/>
</dbReference>
<dbReference type="GO" id="GO:0019808">
    <property type="term" value="F:polyamine binding"/>
    <property type="evidence" value="ECO:0007669"/>
    <property type="project" value="InterPro"/>
</dbReference>
<dbReference type="EMBL" id="UASK01000005">
    <property type="protein sequence ID" value="SPX41595.1"/>
    <property type="molecule type" value="Genomic_DNA"/>
</dbReference>
<name>A0A2X1PWW9_HAEIF</name>
<evidence type="ECO:0000313" key="1">
    <source>
        <dbReference type="EMBL" id="SPX41595.1"/>
    </source>
</evidence>
<evidence type="ECO:0000313" key="2">
    <source>
        <dbReference type="Proteomes" id="UP000249936"/>
    </source>
</evidence>
<dbReference type="PRINTS" id="PR00909">
    <property type="entry name" value="SPERMDNBNDNG"/>
</dbReference>
<dbReference type="Proteomes" id="UP000249936">
    <property type="component" value="Unassembled WGS sequence"/>
</dbReference>
<dbReference type="GO" id="GO:0015846">
    <property type="term" value="P:polyamine transport"/>
    <property type="evidence" value="ECO:0007669"/>
    <property type="project" value="InterPro"/>
</dbReference>
<sequence length="62" mass="6948">MTSDAREVFHVALLLDGKSPNTTNEEDIKTAYERLEKLLPNVATFNSDSPEVPYVQAKLQLV</sequence>
<proteinExistence type="predicted"/>
<reference evidence="1 2" key="1">
    <citation type="submission" date="2018-06" db="EMBL/GenBank/DDBJ databases">
        <authorList>
            <consortium name="Pathogen Informatics"/>
            <person name="Doyle S."/>
        </authorList>
    </citation>
    <scope>NUCLEOTIDE SEQUENCE [LARGE SCALE GENOMIC DNA]</scope>
    <source>
        <strain evidence="1 2">NCTC11872</strain>
    </source>
</reference>
<accession>A0A2X1PWW9</accession>
<gene>
    <name evidence="1" type="primary">potD1_3</name>
    <name evidence="1" type="ORF">NCTC11872_01204</name>
</gene>
<dbReference type="SUPFAM" id="SSF53850">
    <property type="entry name" value="Periplasmic binding protein-like II"/>
    <property type="match status" value="1"/>
</dbReference>
<dbReference type="Gene3D" id="3.40.190.10">
    <property type="entry name" value="Periplasmic binding protein-like II"/>
    <property type="match status" value="1"/>
</dbReference>